<accession>A0A552URH6</accession>
<evidence type="ECO:0000259" key="1">
    <source>
        <dbReference type="Pfam" id="PF01610"/>
    </source>
</evidence>
<dbReference type="PANTHER" id="PTHR33498:SF1">
    <property type="entry name" value="TRANSPOSASE FOR INSERTION SEQUENCE ELEMENT IS1557"/>
    <property type="match status" value="1"/>
</dbReference>
<dbReference type="Pfam" id="PF01610">
    <property type="entry name" value="DDE_Tnp_ISL3"/>
    <property type="match status" value="1"/>
</dbReference>
<dbReference type="InterPro" id="IPR047951">
    <property type="entry name" value="Transpos_ISL3"/>
</dbReference>
<name>A0A552URH6_9FIRM</name>
<comment type="caution">
    <text evidence="2">The sequence shown here is derived from an EMBL/GenBank/DDBJ whole genome shotgun (WGS) entry which is preliminary data.</text>
</comment>
<proteinExistence type="predicted"/>
<organism evidence="2 3">
    <name type="scientific">Criibacterium bergeronii</name>
    <dbReference type="NCBI Taxonomy" id="1871336"/>
    <lineage>
        <taxon>Bacteria</taxon>
        <taxon>Bacillati</taxon>
        <taxon>Bacillota</taxon>
        <taxon>Clostridia</taxon>
        <taxon>Peptostreptococcales</taxon>
        <taxon>Filifactoraceae</taxon>
        <taxon>Criibacterium</taxon>
    </lineage>
</organism>
<protein>
    <submittedName>
        <fullName evidence="2">ISL3 family transposase</fullName>
    </submittedName>
</protein>
<dbReference type="NCBIfam" id="NF033550">
    <property type="entry name" value="transpos_ISL3"/>
    <property type="match status" value="1"/>
</dbReference>
<dbReference type="InterPro" id="IPR002560">
    <property type="entry name" value="Transposase_DDE"/>
</dbReference>
<dbReference type="AlphaFoldDB" id="A0A552URH6"/>
<reference evidence="2 3" key="1">
    <citation type="submission" date="2019-07" db="EMBL/GenBank/DDBJ databases">
        <title>Criibacterium bergeronii gen. nov., sp. nov. isolated from human clinical samples.</title>
        <authorList>
            <person name="Maheux A.F."/>
            <person name="Boudreau D.K."/>
            <person name="Berube E."/>
            <person name="Brodeur S."/>
            <person name="Bernard K.A."/>
            <person name="Abed J.Y."/>
            <person name="Ducrey E."/>
            <person name="Guay E.F."/>
            <person name="Raymond F."/>
            <person name="Corbeil J."/>
            <person name="Domingo M.-C."/>
            <person name="Roy P.H."/>
            <person name="Boissinot M."/>
            <person name="Tocheva E.I."/>
            <person name="Omar R.F."/>
        </authorList>
    </citation>
    <scope>NUCLEOTIDE SEQUENCE [LARGE SCALE GENOMIC DNA]</scope>
    <source>
        <strain evidence="2 3">CCRI-24246</strain>
    </source>
</reference>
<dbReference type="RefSeq" id="WP_144399009.1">
    <property type="nucleotide sequence ID" value="NZ_VJXW01000072.1"/>
</dbReference>
<sequence>MSNYNTNKRYFETVLSKKENICKMEITLDIANIIITQCYHDISYIGYEGKSTTKSTICKHCLKEITRFKQYKTTYTIYAKYNSKIILLKLSSKQYYCQDCKKTTTEKLIDKGEKKQKTKNFTQTIIDTLQENVSYSMIARTHKISVSNVIRCFDEVSEQIKVSKDKDEIKHISIDELRFVKSKQANYQFIIVDTTTRKIQEILEDRKQSVIKEHLKNNYKNIQTVSQDLWKPYKTVAKSLYEEVEIIPDRFHVIKQFTWAFARERIKLQKQEGIKTNRNWKILTKRQGNLDKKGKETLEELLKKHKQLEIIHTAKEKAYETFKRQSVEEYREKLEELKEYVKENNIQEFKKAIKTIQVWEQDIENMFKYDITNGVVERINRSIKQSKNIAYGYRNLERATKLVQYRVNKYTLKVS</sequence>
<evidence type="ECO:0000313" key="2">
    <source>
        <dbReference type="EMBL" id="TRW20816.1"/>
    </source>
</evidence>
<dbReference type="Proteomes" id="UP000319424">
    <property type="component" value="Unassembled WGS sequence"/>
</dbReference>
<feature type="domain" description="Transposase IS204/IS1001/IS1096/IS1165 DDE" evidence="1">
    <location>
        <begin position="172"/>
        <end position="398"/>
    </location>
</feature>
<dbReference type="OrthoDB" id="2110692at2"/>
<gene>
    <name evidence="2" type="ORF">FL857_12330</name>
</gene>
<dbReference type="EMBL" id="VJXW01000072">
    <property type="protein sequence ID" value="TRW20816.1"/>
    <property type="molecule type" value="Genomic_DNA"/>
</dbReference>
<dbReference type="PANTHER" id="PTHR33498">
    <property type="entry name" value="TRANSPOSASE FOR INSERTION SEQUENCE ELEMENT IS1557"/>
    <property type="match status" value="1"/>
</dbReference>
<evidence type="ECO:0000313" key="3">
    <source>
        <dbReference type="Proteomes" id="UP000319424"/>
    </source>
</evidence>